<keyword evidence="3" id="KW-0378">Hydrolase</keyword>
<feature type="domain" description="DAPG hydrolase PhiG" evidence="6">
    <location>
        <begin position="69"/>
        <end position="295"/>
    </location>
</feature>
<evidence type="ECO:0000256" key="2">
    <source>
        <dbReference type="ARBA" id="ARBA00022723"/>
    </source>
</evidence>
<dbReference type="Proteomes" id="UP000266091">
    <property type="component" value="Unassembled WGS sequence"/>
</dbReference>
<dbReference type="OrthoDB" id="2052122at2"/>
<comment type="similarity">
    <text evidence="5">Belongs to the DAPG/phloretin hydrolase family.</text>
</comment>
<sequence length="300" mass="33993">MNSDRNTLFTFFTPQYVTQHRKNEAALNHTPYAKYFTDDLEVPCDMVQALKLAPLPESSLFPPTKAGLNALFQSPYDLPVAGFGLIGNKDTGRIICSWSRHFFPGATSEMLRWWFTWHMGHTDRYSLWSPYAHIGNTVPHLDRIDDPNRSYEEKMYDPENPNRVTELVGDMVLDALIHFTDPKKLGLTEETIKKGGYTFSASGWSENLAAPGLPAGMMFHLGREVSGGLELISHYWLGTHRGMAELTGMKDEVERALSLAKPVPDEMLLRGGYDMSVHDMIEFTRLSQILPNLYAEFRNA</sequence>
<evidence type="ECO:0000256" key="1">
    <source>
        <dbReference type="ARBA" id="ARBA00001947"/>
    </source>
</evidence>
<reference evidence="7 8" key="1">
    <citation type="journal article" date="2018" name="Int. J. Syst. Evol. Microbiol.">
        <title>Mesosutterella multiformis gen. nov., sp. nov., a member of the family Sutterellaceae and Sutterella megalosphaeroides sp. nov., isolated from human faeces.</title>
        <authorList>
            <person name="Sakamoto M."/>
            <person name="Ikeyama N."/>
            <person name="Kunihiro T."/>
            <person name="Iino T."/>
            <person name="Yuki M."/>
            <person name="Ohkuma M."/>
        </authorList>
    </citation>
    <scope>NUCLEOTIDE SEQUENCE [LARGE SCALE GENOMIC DNA]</scope>
    <source>
        <strain evidence="7 8">4NBBH2</strain>
    </source>
</reference>
<accession>A0A388SE56</accession>
<dbReference type="InterPro" id="IPR041526">
    <property type="entry name" value="DAPG_hydrolase"/>
</dbReference>
<dbReference type="GO" id="GO:0046872">
    <property type="term" value="F:metal ion binding"/>
    <property type="evidence" value="ECO:0007669"/>
    <property type="project" value="UniProtKB-KW"/>
</dbReference>
<keyword evidence="2" id="KW-0479">Metal-binding</keyword>
<dbReference type="EMBL" id="BGZJ01000002">
    <property type="protein sequence ID" value="GBO94568.1"/>
    <property type="molecule type" value="Genomic_DNA"/>
</dbReference>
<gene>
    <name evidence="7" type="ORF">MESMUL_19220</name>
</gene>
<comment type="caution">
    <text evidence="7">The sequence shown here is derived from an EMBL/GenBank/DDBJ whole genome shotgun (WGS) entry which is preliminary data.</text>
</comment>
<proteinExistence type="inferred from homology"/>
<protein>
    <recommendedName>
        <fullName evidence="6">DAPG hydrolase PhiG domain-containing protein</fullName>
    </recommendedName>
</protein>
<keyword evidence="4" id="KW-0862">Zinc</keyword>
<comment type="cofactor">
    <cofactor evidence="1">
        <name>Zn(2+)</name>
        <dbReference type="ChEBI" id="CHEBI:29105"/>
    </cofactor>
</comment>
<evidence type="ECO:0000313" key="7">
    <source>
        <dbReference type="EMBL" id="GBO94568.1"/>
    </source>
</evidence>
<evidence type="ECO:0000256" key="4">
    <source>
        <dbReference type="ARBA" id="ARBA00022833"/>
    </source>
</evidence>
<evidence type="ECO:0000256" key="3">
    <source>
        <dbReference type="ARBA" id="ARBA00022801"/>
    </source>
</evidence>
<keyword evidence="8" id="KW-1185">Reference proteome</keyword>
<evidence type="ECO:0000313" key="8">
    <source>
        <dbReference type="Proteomes" id="UP000266091"/>
    </source>
</evidence>
<organism evidence="7 8">
    <name type="scientific">Mesosutterella multiformis</name>
    <dbReference type="NCBI Taxonomy" id="2259133"/>
    <lineage>
        <taxon>Bacteria</taxon>
        <taxon>Pseudomonadati</taxon>
        <taxon>Pseudomonadota</taxon>
        <taxon>Betaproteobacteria</taxon>
        <taxon>Burkholderiales</taxon>
        <taxon>Sutterellaceae</taxon>
        <taxon>Mesosutterella</taxon>
    </lineage>
</organism>
<evidence type="ECO:0000256" key="5">
    <source>
        <dbReference type="ARBA" id="ARBA00023459"/>
    </source>
</evidence>
<name>A0A388SE56_9BURK</name>
<evidence type="ECO:0000259" key="6">
    <source>
        <dbReference type="Pfam" id="PF18089"/>
    </source>
</evidence>
<dbReference type="Pfam" id="PF18089">
    <property type="entry name" value="DAPG_hydrolase"/>
    <property type="match status" value="1"/>
</dbReference>
<dbReference type="GO" id="GO:0016787">
    <property type="term" value="F:hydrolase activity"/>
    <property type="evidence" value="ECO:0007669"/>
    <property type="project" value="UniProtKB-KW"/>
</dbReference>
<dbReference type="RefSeq" id="WP_116270816.1">
    <property type="nucleotide sequence ID" value="NZ_BGZJ01000002.1"/>
</dbReference>
<dbReference type="AlphaFoldDB" id="A0A388SE56"/>